<feature type="region of interest" description="Disordered" evidence="6">
    <location>
        <begin position="359"/>
        <end position="427"/>
    </location>
</feature>
<evidence type="ECO:0000256" key="4">
    <source>
        <dbReference type="ARBA" id="ARBA00023069"/>
    </source>
</evidence>
<dbReference type="NCBIfam" id="NF012200">
    <property type="entry name" value="choice_anch_D"/>
    <property type="match status" value="2"/>
</dbReference>
<dbReference type="Pfam" id="PF22544">
    <property type="entry name" value="HYDIN_VesB_CFA65-like_Ig"/>
    <property type="match status" value="1"/>
</dbReference>
<keyword evidence="8" id="KW-0732">Signal</keyword>
<sequence>MWKKKVLALLLAAVMILSLLPVSVLAAEIAGEIGGTLRFEGKAEVGSTLSADFEKVTPEGLTNEYVSFLWSRKVGEELTEVGTESTYEVMPEDLDACIVLKITGLEEMGVTGSLEAESVTIAPEGQGVDASPAEEDLQEDVSGEEEQSIPDDTWTEESASEEPYVEEIPGEEMAPQENLPEETGTQEQTVEEPSLENTPQENIPQENTWEPEYSEEEIYMESEIPPEEGNNIPEENSGDEQWDMVYLPDEEGGALTFSAEASTEDGTGILDFGSIRTGEESSVEQQYIYVKNTGTGSLNFESIHPEHFMVQDIKDTLEPGNGVSLWVQPREGIAAGTYEDTITYTTLEGASASFQAVVKVSDQEEAEENQTEENLSEEEPAVTPEPTVVPEPTVTPEPTVVPEPTVTLEPTAAPEPTATPEPTVTPSQEPVAEYSLVAEPAELLFQELEEGYEDPGEPQIVTITNTSSVQVSLVLPEGNYFQILSEKETEEEILLAPEETCSLSVLPKEGLSPGGYMDELNFGIKEAPDIQAKVTASVEVKKAEPVTIKVQADPETVDFGTVTEGYKNPPKEKKITLTNTGTGNVVLSKPSGKNFQIGELSKTTLAPGESAAFTVRPAAGLSVGEYREEIAVKNEEDSSYLAAIAVSFKVEEEKLTYSLTVSPDVVDFGSREAGYQNIPDAQTVTVTNTGTGTITLGQPVSKYFNVSIHSPVVLKAGETTTLTIQPKSGLAQSEYLEVIQIPNDAELQGLINTYFQVTKRANKLEAVQGFSDIKGLKNGSEKSAAGLRLPSKGVIRTTEGRMEANVRWDVEDCPYNPKSSEKQTFTVHGSILLPNGVTNPNKVSQNVSVKVEVNAYEPKIPSPADNLITGIASEGYTTASKITFTAVGAGMDNQSPRKGDVRYVPYSWTILNENVWKSAPYTATFGLSQKGTYTLKVRFVQQRYNGNSWENTGETDEKQAAFQVAAGAPTPTPVSKGTVKTGDDTNIWIFVIPLVLAVICIGAVIVIKKKK</sequence>
<reference evidence="10" key="2">
    <citation type="submission" date="2021-04" db="EMBL/GenBank/DDBJ databases">
        <authorList>
            <person name="Gilroy R."/>
        </authorList>
    </citation>
    <scope>NUCLEOTIDE SEQUENCE</scope>
    <source>
        <strain evidence="10">14324</strain>
    </source>
</reference>
<dbReference type="AlphaFoldDB" id="A0A9D2DR68"/>
<feature type="compositionally biased region" description="Low complexity" evidence="6">
    <location>
        <begin position="402"/>
        <end position="426"/>
    </location>
</feature>
<keyword evidence="7" id="KW-1133">Transmembrane helix</keyword>
<feature type="compositionally biased region" description="Pro residues" evidence="6">
    <location>
        <begin position="387"/>
        <end position="401"/>
    </location>
</feature>
<feature type="chain" id="PRO_5039300640" evidence="8">
    <location>
        <begin position="27"/>
        <end position="1011"/>
    </location>
</feature>
<feature type="region of interest" description="Disordered" evidence="6">
    <location>
        <begin position="123"/>
        <end position="205"/>
    </location>
</feature>
<feature type="compositionally biased region" description="Polar residues" evidence="6">
    <location>
        <begin position="195"/>
        <end position="205"/>
    </location>
</feature>
<keyword evidence="7" id="KW-0472">Membrane</keyword>
<keyword evidence="7" id="KW-0812">Transmembrane</keyword>
<dbReference type="Gene3D" id="2.60.40.10">
    <property type="entry name" value="Immunoglobulins"/>
    <property type="match status" value="3"/>
</dbReference>
<dbReference type="GO" id="GO:0005737">
    <property type="term" value="C:cytoplasm"/>
    <property type="evidence" value="ECO:0007669"/>
    <property type="project" value="UniProtKB-SubCell"/>
</dbReference>
<evidence type="ECO:0000256" key="1">
    <source>
        <dbReference type="ARBA" id="ARBA00004138"/>
    </source>
</evidence>
<protein>
    <submittedName>
        <fullName evidence="10">Choice-of-anchor D domain-containing protein</fullName>
    </submittedName>
</protein>
<accession>A0A9D2DR68</accession>
<feature type="transmembrane region" description="Helical" evidence="7">
    <location>
        <begin position="987"/>
        <end position="1007"/>
    </location>
</feature>
<dbReference type="InterPro" id="IPR013783">
    <property type="entry name" value="Ig-like_fold"/>
</dbReference>
<feature type="compositionally biased region" description="Acidic residues" evidence="6">
    <location>
        <begin position="363"/>
        <end position="380"/>
    </location>
</feature>
<proteinExistence type="predicted"/>
<evidence type="ECO:0000313" key="10">
    <source>
        <dbReference type="EMBL" id="HIZ21534.1"/>
    </source>
</evidence>
<organism evidence="10 11">
    <name type="scientific">Candidatus Blautia faecigallinarum</name>
    <dbReference type="NCBI Taxonomy" id="2838488"/>
    <lineage>
        <taxon>Bacteria</taxon>
        <taxon>Bacillati</taxon>
        <taxon>Bacillota</taxon>
        <taxon>Clostridia</taxon>
        <taxon>Lachnospirales</taxon>
        <taxon>Lachnospiraceae</taxon>
        <taxon>Blautia</taxon>
    </lineage>
</organism>
<keyword evidence="3" id="KW-0963">Cytoplasm</keyword>
<evidence type="ECO:0000256" key="7">
    <source>
        <dbReference type="SAM" id="Phobius"/>
    </source>
</evidence>
<keyword evidence="5" id="KW-0966">Cell projection</keyword>
<dbReference type="Proteomes" id="UP000824041">
    <property type="component" value="Unassembled WGS sequence"/>
</dbReference>
<feature type="domain" description="HYDIN/VesB/CFA65-like Ig-like" evidence="9">
    <location>
        <begin position="550"/>
        <end position="636"/>
    </location>
</feature>
<comment type="subcellular location">
    <subcellularLocation>
        <location evidence="1">Cell projection</location>
        <location evidence="1">Cilium</location>
    </subcellularLocation>
    <subcellularLocation>
        <location evidence="2">Cytoplasm</location>
    </subcellularLocation>
</comment>
<name>A0A9D2DR68_9FIRM</name>
<evidence type="ECO:0000256" key="3">
    <source>
        <dbReference type="ARBA" id="ARBA00022490"/>
    </source>
</evidence>
<evidence type="ECO:0000256" key="5">
    <source>
        <dbReference type="ARBA" id="ARBA00023273"/>
    </source>
</evidence>
<dbReference type="InterPro" id="IPR053879">
    <property type="entry name" value="HYDIN_VesB_CFA65-like_Ig"/>
</dbReference>
<dbReference type="EMBL" id="DXBU01000022">
    <property type="protein sequence ID" value="HIZ21534.1"/>
    <property type="molecule type" value="Genomic_DNA"/>
</dbReference>
<evidence type="ECO:0000256" key="8">
    <source>
        <dbReference type="SAM" id="SignalP"/>
    </source>
</evidence>
<feature type="compositionally biased region" description="Acidic residues" evidence="6">
    <location>
        <begin position="132"/>
        <end position="170"/>
    </location>
</feature>
<reference evidence="10" key="1">
    <citation type="journal article" date="2021" name="PeerJ">
        <title>Extensive microbial diversity within the chicken gut microbiome revealed by metagenomics and culture.</title>
        <authorList>
            <person name="Gilroy R."/>
            <person name="Ravi A."/>
            <person name="Getino M."/>
            <person name="Pursley I."/>
            <person name="Horton D.L."/>
            <person name="Alikhan N.F."/>
            <person name="Baker D."/>
            <person name="Gharbi K."/>
            <person name="Hall N."/>
            <person name="Watson M."/>
            <person name="Adriaenssens E.M."/>
            <person name="Foster-Nyarko E."/>
            <person name="Jarju S."/>
            <person name="Secka A."/>
            <person name="Antonio M."/>
            <person name="Oren A."/>
            <person name="Chaudhuri R.R."/>
            <person name="La Ragione R."/>
            <person name="Hildebrand F."/>
            <person name="Pallen M.J."/>
        </authorList>
    </citation>
    <scope>NUCLEOTIDE SEQUENCE</scope>
    <source>
        <strain evidence="10">14324</strain>
    </source>
</reference>
<evidence type="ECO:0000256" key="6">
    <source>
        <dbReference type="SAM" id="MobiDB-lite"/>
    </source>
</evidence>
<feature type="signal peptide" evidence="8">
    <location>
        <begin position="1"/>
        <end position="26"/>
    </location>
</feature>
<comment type="caution">
    <text evidence="10">The sequence shown here is derived from an EMBL/GenBank/DDBJ whole genome shotgun (WGS) entry which is preliminary data.</text>
</comment>
<evidence type="ECO:0000313" key="11">
    <source>
        <dbReference type="Proteomes" id="UP000824041"/>
    </source>
</evidence>
<keyword evidence="4" id="KW-0969">Cilium</keyword>
<evidence type="ECO:0000256" key="2">
    <source>
        <dbReference type="ARBA" id="ARBA00004496"/>
    </source>
</evidence>
<gene>
    <name evidence="10" type="ORF">IAA21_01880</name>
</gene>
<evidence type="ECO:0000259" key="9">
    <source>
        <dbReference type="Pfam" id="PF22544"/>
    </source>
</evidence>